<feature type="domain" description="RRM" evidence="6">
    <location>
        <begin position="260"/>
        <end position="336"/>
    </location>
</feature>
<keyword evidence="4" id="KW-0175">Coiled coil</keyword>
<reference evidence="8" key="1">
    <citation type="journal article" date="2015" name="Nat. Genet.">
        <title>The genome and transcriptome of the zoonotic hookworm Ancylostoma ceylanicum identify infection-specific gene families.</title>
        <authorList>
            <person name="Schwarz E.M."/>
            <person name="Hu Y."/>
            <person name="Antoshechkin I."/>
            <person name="Miller M.M."/>
            <person name="Sternberg P.W."/>
            <person name="Aroian R.V."/>
        </authorList>
    </citation>
    <scope>NUCLEOTIDE SEQUENCE</scope>
    <source>
        <strain evidence="8">HY135</strain>
    </source>
</reference>
<dbReference type="InterPro" id="IPR051738">
    <property type="entry name" value="SAF_Modulators"/>
</dbReference>
<feature type="compositionally biased region" description="Low complexity" evidence="5">
    <location>
        <begin position="551"/>
        <end position="560"/>
    </location>
</feature>
<dbReference type="SUPFAM" id="SSF54928">
    <property type="entry name" value="RNA-binding domain, RBD"/>
    <property type="match status" value="1"/>
</dbReference>
<dbReference type="OrthoDB" id="6159259at2759"/>
<evidence type="ECO:0000256" key="4">
    <source>
        <dbReference type="SAM" id="Coils"/>
    </source>
</evidence>
<feature type="coiled-coil region" evidence="4">
    <location>
        <begin position="67"/>
        <end position="161"/>
    </location>
</feature>
<evidence type="ECO:0000256" key="1">
    <source>
        <dbReference type="ARBA" id="ARBA00004123"/>
    </source>
</evidence>
<dbReference type="Pfam" id="PF00076">
    <property type="entry name" value="RRM_1"/>
    <property type="match status" value="1"/>
</dbReference>
<dbReference type="InterPro" id="IPR035979">
    <property type="entry name" value="RBD_domain_sf"/>
</dbReference>
<dbReference type="AlphaFoldDB" id="A0A016V4B2"/>
<comment type="caution">
    <text evidence="7">The sequence shown here is derived from an EMBL/GenBank/DDBJ whole genome shotgun (WGS) entry which is preliminary data.</text>
</comment>
<dbReference type="Proteomes" id="UP000024635">
    <property type="component" value="Unassembled WGS sequence"/>
</dbReference>
<evidence type="ECO:0000313" key="7">
    <source>
        <dbReference type="EMBL" id="EYC22066.1"/>
    </source>
</evidence>
<keyword evidence="8" id="KW-1185">Reference proteome</keyword>
<feature type="region of interest" description="Disordered" evidence="5">
    <location>
        <begin position="373"/>
        <end position="469"/>
    </location>
</feature>
<evidence type="ECO:0000256" key="3">
    <source>
        <dbReference type="PROSITE-ProRule" id="PRU00176"/>
    </source>
</evidence>
<dbReference type="Gene3D" id="3.30.70.330">
    <property type="match status" value="1"/>
</dbReference>
<organism evidence="7 8">
    <name type="scientific">Ancylostoma ceylanicum</name>
    <dbReference type="NCBI Taxonomy" id="53326"/>
    <lineage>
        <taxon>Eukaryota</taxon>
        <taxon>Metazoa</taxon>
        <taxon>Ecdysozoa</taxon>
        <taxon>Nematoda</taxon>
        <taxon>Chromadorea</taxon>
        <taxon>Rhabditida</taxon>
        <taxon>Rhabditina</taxon>
        <taxon>Rhabditomorpha</taxon>
        <taxon>Strongyloidea</taxon>
        <taxon>Ancylostomatidae</taxon>
        <taxon>Ancylostomatinae</taxon>
        <taxon>Ancylostoma</taxon>
    </lineage>
</organism>
<dbReference type="GO" id="GO:0050684">
    <property type="term" value="P:regulation of mRNA processing"/>
    <property type="evidence" value="ECO:0007669"/>
    <property type="project" value="TreeGrafter"/>
</dbReference>
<dbReference type="GO" id="GO:0043565">
    <property type="term" value="F:sequence-specific DNA binding"/>
    <property type="evidence" value="ECO:0007669"/>
    <property type="project" value="TreeGrafter"/>
</dbReference>
<evidence type="ECO:0000259" key="6">
    <source>
        <dbReference type="PROSITE" id="PS50102"/>
    </source>
</evidence>
<protein>
    <recommendedName>
        <fullName evidence="6">RRM domain-containing protein</fullName>
    </recommendedName>
</protein>
<keyword evidence="2" id="KW-0539">Nucleus</keyword>
<dbReference type="GO" id="GO:0003723">
    <property type="term" value="F:RNA binding"/>
    <property type="evidence" value="ECO:0007669"/>
    <property type="project" value="UniProtKB-UniRule"/>
</dbReference>
<dbReference type="InterPro" id="IPR012677">
    <property type="entry name" value="Nucleotide-bd_a/b_plait_sf"/>
</dbReference>
<evidence type="ECO:0000256" key="2">
    <source>
        <dbReference type="ARBA" id="ARBA00023242"/>
    </source>
</evidence>
<dbReference type="InterPro" id="IPR000504">
    <property type="entry name" value="RRM_dom"/>
</dbReference>
<dbReference type="SMART" id="SM00360">
    <property type="entry name" value="RRM"/>
    <property type="match status" value="1"/>
</dbReference>
<sequence>MYFPAVIFLQQQVKFAVMEPSPPCSMSSPVSPTTFNSRNAELSSIWTEVEPSWLSPHGGMDGFQSHLEELKAESSASNEEKQQLLRDSEMATTKIRDLRHRICRLENQLEFLRSERDILERDLKHREADFKSFQRENEKKFEAMQEKNLELSSRLRDANTQCASLLGRIAELHETNTRMERDLRITQHLLEMERNANNKLEVASVAVSTKTSTSAPATLESTAASTDALYVSASPAIRRRFVNAVHCSIDQNNNDDFVARSIWITGLTKTIKAIELKKICKEYGKFIRAKVFEKQRSSTCFGFVTMGDVPAAERAIVALDGAEVNGAVVSVQKADTLDTATLEMLASAKTVRNGDPSAVNVTVDNVKASITTRREESRNSCTSRSFPLLPPRQRSYRAISNASTTRRESPPRVSSTQHREPKHSTPLLRSASIAPPNVTRTSEQASARARKRKSSGARHSRRKRMFREEEALKKEREQLERDRKELEEHRRKVQLLITLQQQRLERASSPFKNPHSSRHRSRSRHSQHRPRSKVRNGKRHDGSYSSHHRYSTPIDSRISRSPPPVAERYANEWESRERSSTADRFPVVAVHVTSQLSPTTIIPRPVALFRRCDSCKYFYDHFYAKDEVSHAFVLNRSSTRSHASHYACQPVEHIVANALHCKSNCKSNCCEQRIEVVKINSRSKKM</sequence>
<proteinExistence type="predicted"/>
<name>A0A016V4B2_9BILA</name>
<dbReference type="STRING" id="53326.A0A016V4B2"/>
<dbReference type="GO" id="GO:0005634">
    <property type="term" value="C:nucleus"/>
    <property type="evidence" value="ECO:0007669"/>
    <property type="project" value="UniProtKB-SubCell"/>
</dbReference>
<dbReference type="GO" id="GO:0006357">
    <property type="term" value="P:regulation of transcription by RNA polymerase II"/>
    <property type="evidence" value="ECO:0007669"/>
    <property type="project" value="TreeGrafter"/>
</dbReference>
<evidence type="ECO:0000256" key="5">
    <source>
        <dbReference type="SAM" id="MobiDB-lite"/>
    </source>
</evidence>
<gene>
    <name evidence="7" type="primary">Acey_s0018.g3694</name>
    <name evidence="7" type="ORF">Y032_0018g3694</name>
</gene>
<feature type="region of interest" description="Disordered" evidence="5">
    <location>
        <begin position="501"/>
        <end position="574"/>
    </location>
</feature>
<dbReference type="PANTHER" id="PTHR15683">
    <property type="entry name" value="SCAFFOLD ATTACHMENT FACTOR B-RELATED"/>
    <property type="match status" value="1"/>
</dbReference>
<feature type="compositionally biased region" description="Basic residues" evidence="5">
    <location>
        <begin position="515"/>
        <end position="538"/>
    </location>
</feature>
<comment type="subcellular location">
    <subcellularLocation>
        <location evidence="1">Nucleus</location>
    </subcellularLocation>
</comment>
<dbReference type="EMBL" id="JARK01001354">
    <property type="protein sequence ID" value="EYC22066.1"/>
    <property type="molecule type" value="Genomic_DNA"/>
</dbReference>
<dbReference type="PANTHER" id="PTHR15683:SF8">
    <property type="entry name" value="SCAFFOLD ATTACHMENT FACTOR B, ISOFORM B"/>
    <property type="match status" value="1"/>
</dbReference>
<feature type="compositionally biased region" description="Basic residues" evidence="5">
    <location>
        <begin position="448"/>
        <end position="465"/>
    </location>
</feature>
<dbReference type="PROSITE" id="PS50102">
    <property type="entry name" value="RRM"/>
    <property type="match status" value="1"/>
</dbReference>
<accession>A0A016V4B2</accession>
<keyword evidence="3" id="KW-0694">RNA-binding</keyword>
<evidence type="ECO:0000313" key="8">
    <source>
        <dbReference type="Proteomes" id="UP000024635"/>
    </source>
</evidence>